<feature type="compositionally biased region" description="Polar residues" evidence="9">
    <location>
        <begin position="93"/>
        <end position="109"/>
    </location>
</feature>
<dbReference type="EC" id="2.7.11.1" evidence="1"/>
<keyword evidence="10" id="KW-1133">Transmembrane helix</keyword>
<dbReference type="GO" id="GO:0004674">
    <property type="term" value="F:protein serine/threonine kinase activity"/>
    <property type="evidence" value="ECO:0007669"/>
    <property type="project" value="UniProtKB-KW"/>
</dbReference>
<evidence type="ECO:0000256" key="9">
    <source>
        <dbReference type="SAM" id="MobiDB-lite"/>
    </source>
</evidence>
<feature type="region of interest" description="Disordered" evidence="9">
    <location>
        <begin position="79"/>
        <end position="109"/>
    </location>
</feature>
<comment type="catalytic activity">
    <reaction evidence="8">
        <text>L-seryl-[protein] + ATP = O-phospho-L-seryl-[protein] + ADP + H(+)</text>
        <dbReference type="Rhea" id="RHEA:17989"/>
        <dbReference type="Rhea" id="RHEA-COMP:9863"/>
        <dbReference type="Rhea" id="RHEA-COMP:11604"/>
        <dbReference type="ChEBI" id="CHEBI:15378"/>
        <dbReference type="ChEBI" id="CHEBI:29999"/>
        <dbReference type="ChEBI" id="CHEBI:30616"/>
        <dbReference type="ChEBI" id="CHEBI:83421"/>
        <dbReference type="ChEBI" id="CHEBI:456216"/>
        <dbReference type="EC" id="2.7.11.1"/>
    </reaction>
</comment>
<gene>
    <name evidence="12" type="ORF">EJB05_32100</name>
</gene>
<dbReference type="Pfam" id="PF00069">
    <property type="entry name" value="Pkinase"/>
    <property type="match status" value="1"/>
</dbReference>
<evidence type="ECO:0000256" key="5">
    <source>
        <dbReference type="ARBA" id="ARBA00022777"/>
    </source>
</evidence>
<keyword evidence="4" id="KW-0547">Nucleotide-binding</keyword>
<keyword evidence="5" id="KW-0418">Kinase</keyword>
<dbReference type="FunFam" id="1.10.510.10:FF:001023">
    <property type="entry name" value="Os07g0541700 protein"/>
    <property type="match status" value="1"/>
</dbReference>
<dbReference type="Gramene" id="TVU22406">
    <property type="protein sequence ID" value="TVU22406"/>
    <property type="gene ID" value="EJB05_32100"/>
</dbReference>
<feature type="region of interest" description="Disordered" evidence="9">
    <location>
        <begin position="304"/>
        <end position="326"/>
    </location>
</feature>
<dbReference type="InterPro" id="IPR057597">
    <property type="entry name" value="ALE2_N"/>
</dbReference>
<feature type="transmembrane region" description="Helical" evidence="10">
    <location>
        <begin position="331"/>
        <end position="357"/>
    </location>
</feature>
<keyword evidence="3" id="KW-0808">Transferase</keyword>
<keyword evidence="10" id="KW-0812">Transmembrane</keyword>
<feature type="compositionally biased region" description="Polar residues" evidence="9">
    <location>
        <begin position="538"/>
        <end position="550"/>
    </location>
</feature>
<dbReference type="GO" id="GO:0005524">
    <property type="term" value="F:ATP binding"/>
    <property type="evidence" value="ECO:0007669"/>
    <property type="project" value="UniProtKB-KW"/>
</dbReference>
<evidence type="ECO:0000256" key="7">
    <source>
        <dbReference type="ARBA" id="ARBA00047899"/>
    </source>
</evidence>
<keyword evidence="6" id="KW-0067">ATP-binding</keyword>
<dbReference type="AlphaFoldDB" id="A0A5J9UFU3"/>
<dbReference type="Proteomes" id="UP000324897">
    <property type="component" value="Unassembled WGS sequence"/>
</dbReference>
<reference evidence="12 13" key="1">
    <citation type="journal article" date="2019" name="Sci. Rep.">
        <title>A high-quality genome of Eragrostis curvula grass provides insights into Poaceae evolution and supports new strategies to enhance forage quality.</title>
        <authorList>
            <person name="Carballo J."/>
            <person name="Santos B.A.C.M."/>
            <person name="Zappacosta D."/>
            <person name="Garbus I."/>
            <person name="Selva J.P."/>
            <person name="Gallo C.A."/>
            <person name="Diaz A."/>
            <person name="Albertini E."/>
            <person name="Caccamo M."/>
            <person name="Echenique V."/>
        </authorList>
    </citation>
    <scope>NUCLEOTIDE SEQUENCE [LARGE SCALE GENOMIC DNA]</scope>
    <source>
        <strain evidence="13">cv. Victoria</strain>
        <tissue evidence="12">Leaf</tissue>
    </source>
</reference>
<proteinExistence type="predicted"/>
<feature type="domain" description="Protein kinase" evidence="11">
    <location>
        <begin position="228"/>
        <end position="584"/>
    </location>
</feature>
<keyword evidence="13" id="KW-1185">Reference proteome</keyword>
<protein>
    <recommendedName>
        <fullName evidence="1">non-specific serine/threonine protein kinase</fullName>
        <ecNumber evidence="1">2.7.11.1</ecNumber>
    </recommendedName>
</protein>
<sequence length="584" mass="63591">MARPVRAGCLSGRGFYEDAWKNPMLNLLIVLLTLEFLAGINLIAQTSALKVVTPAMSPSHSWRPVHSMASRAKTVISISVQPERQQRTKKLHSSTVTESSTNSPISAPSYSSMPGVLDLAFYSSDQSHPLVEHRRRLATAVPTHVNADPPDASSNSSAAPSGLVQPPESPHNSCCGPNMVPKRGTRDCHCVYPVKIELFLRNVSLTSNWSNEFLDELASQLNLRVAQFEIVNFYVVGTSGLNITMDIAPHTGVSFSSDQVTAMNYSLSSHTVRIKPVLVGDYYLLNLTWFRPLAPAPAPAFTISPKASPSTSSSPSRPNKGAPSSDKHPNLITVIIICVGALIGVLLVVFTICFCAFRKGKKKGPPVETRALGANCPLDWDTRMKIALDAARGLAYLHEDSQPCVIHRDFKASNILLENDFHAKVSDFGLAKQAPEGRANYLSTRVMGTFGQPTRGNKSCARPILRDKERLEELADPRLGGQYPTDDFVRVCTIAAACVSPEANQRPTMGEVVQSLKMVQRSVEFQESLPTPPARPNIRQSSTTYESDGTSSMFSSGPFSGLSPFETETIPRTAVFSEDLHEGR</sequence>
<evidence type="ECO:0000256" key="6">
    <source>
        <dbReference type="ARBA" id="ARBA00022840"/>
    </source>
</evidence>
<dbReference type="InterPro" id="IPR008271">
    <property type="entry name" value="Ser/Thr_kinase_AS"/>
</dbReference>
<accession>A0A5J9UFU3</accession>
<evidence type="ECO:0000313" key="12">
    <source>
        <dbReference type="EMBL" id="TVU22406.1"/>
    </source>
</evidence>
<evidence type="ECO:0000256" key="8">
    <source>
        <dbReference type="ARBA" id="ARBA00048679"/>
    </source>
</evidence>
<evidence type="ECO:0000256" key="10">
    <source>
        <dbReference type="SAM" id="Phobius"/>
    </source>
</evidence>
<dbReference type="Pfam" id="PF23180">
    <property type="entry name" value="ALE2_N"/>
    <property type="match status" value="1"/>
</dbReference>
<organism evidence="12 13">
    <name type="scientific">Eragrostis curvula</name>
    <name type="common">weeping love grass</name>
    <dbReference type="NCBI Taxonomy" id="38414"/>
    <lineage>
        <taxon>Eukaryota</taxon>
        <taxon>Viridiplantae</taxon>
        <taxon>Streptophyta</taxon>
        <taxon>Embryophyta</taxon>
        <taxon>Tracheophyta</taxon>
        <taxon>Spermatophyta</taxon>
        <taxon>Magnoliopsida</taxon>
        <taxon>Liliopsida</taxon>
        <taxon>Poales</taxon>
        <taxon>Poaceae</taxon>
        <taxon>PACMAD clade</taxon>
        <taxon>Chloridoideae</taxon>
        <taxon>Eragrostideae</taxon>
        <taxon>Eragrostidinae</taxon>
        <taxon>Eragrostis</taxon>
    </lineage>
</organism>
<comment type="catalytic activity">
    <reaction evidence="7">
        <text>L-threonyl-[protein] + ATP = O-phospho-L-threonyl-[protein] + ADP + H(+)</text>
        <dbReference type="Rhea" id="RHEA:46608"/>
        <dbReference type="Rhea" id="RHEA-COMP:11060"/>
        <dbReference type="Rhea" id="RHEA-COMP:11605"/>
        <dbReference type="ChEBI" id="CHEBI:15378"/>
        <dbReference type="ChEBI" id="CHEBI:30013"/>
        <dbReference type="ChEBI" id="CHEBI:30616"/>
        <dbReference type="ChEBI" id="CHEBI:61977"/>
        <dbReference type="ChEBI" id="CHEBI:456216"/>
        <dbReference type="EC" id="2.7.11.1"/>
    </reaction>
</comment>
<name>A0A5J9UFU3_9POAL</name>
<dbReference type="PANTHER" id="PTHR47989:SF25">
    <property type="entry name" value="PROLINE-RICH RECEPTOR-LIKE PROTEIN KINASE PERK3"/>
    <property type="match status" value="1"/>
</dbReference>
<evidence type="ECO:0000313" key="13">
    <source>
        <dbReference type="Proteomes" id="UP000324897"/>
    </source>
</evidence>
<feature type="compositionally biased region" description="Low complexity" evidence="9">
    <location>
        <begin position="304"/>
        <end position="318"/>
    </location>
</feature>
<evidence type="ECO:0000256" key="3">
    <source>
        <dbReference type="ARBA" id="ARBA00022679"/>
    </source>
</evidence>
<feature type="compositionally biased region" description="Low complexity" evidence="9">
    <location>
        <begin position="551"/>
        <end position="565"/>
    </location>
</feature>
<dbReference type="EMBL" id="RWGY01000026">
    <property type="protein sequence ID" value="TVU22406.1"/>
    <property type="molecule type" value="Genomic_DNA"/>
</dbReference>
<dbReference type="PROSITE" id="PS00108">
    <property type="entry name" value="PROTEIN_KINASE_ST"/>
    <property type="match status" value="1"/>
</dbReference>
<evidence type="ECO:0000256" key="1">
    <source>
        <dbReference type="ARBA" id="ARBA00012513"/>
    </source>
</evidence>
<evidence type="ECO:0000259" key="11">
    <source>
        <dbReference type="PROSITE" id="PS50011"/>
    </source>
</evidence>
<dbReference type="InterPro" id="IPR000719">
    <property type="entry name" value="Prot_kinase_dom"/>
</dbReference>
<dbReference type="SUPFAM" id="SSF56112">
    <property type="entry name" value="Protein kinase-like (PK-like)"/>
    <property type="match status" value="1"/>
</dbReference>
<dbReference type="PROSITE" id="PS50011">
    <property type="entry name" value="PROTEIN_KINASE_DOM"/>
    <property type="match status" value="1"/>
</dbReference>
<dbReference type="OrthoDB" id="1896970at2759"/>
<keyword evidence="10" id="KW-0472">Membrane</keyword>
<evidence type="ECO:0000256" key="2">
    <source>
        <dbReference type="ARBA" id="ARBA00022527"/>
    </source>
</evidence>
<evidence type="ECO:0000256" key="4">
    <source>
        <dbReference type="ARBA" id="ARBA00022741"/>
    </source>
</evidence>
<feature type="compositionally biased region" description="Low complexity" evidence="9">
    <location>
        <begin position="146"/>
        <end position="161"/>
    </location>
</feature>
<dbReference type="InterPro" id="IPR011009">
    <property type="entry name" value="Kinase-like_dom_sf"/>
</dbReference>
<dbReference type="PANTHER" id="PTHR47989">
    <property type="entry name" value="OS01G0750732 PROTEIN"/>
    <property type="match status" value="1"/>
</dbReference>
<feature type="region of interest" description="Disordered" evidence="9">
    <location>
        <begin position="144"/>
        <end position="171"/>
    </location>
</feature>
<dbReference type="Gene3D" id="1.10.510.10">
    <property type="entry name" value="Transferase(Phosphotransferase) domain 1"/>
    <property type="match status" value="2"/>
</dbReference>
<keyword evidence="2" id="KW-0723">Serine/threonine-protein kinase</keyword>
<comment type="caution">
    <text evidence="12">The sequence shown here is derived from an EMBL/GenBank/DDBJ whole genome shotgun (WGS) entry which is preliminary data.</text>
</comment>
<feature type="region of interest" description="Disordered" evidence="9">
    <location>
        <begin position="525"/>
        <end position="584"/>
    </location>
</feature>